<dbReference type="InterPro" id="IPR001245">
    <property type="entry name" value="Ser-Thr/Tyr_kinase_cat_dom"/>
</dbReference>
<dbReference type="Gene3D" id="2.120.10.30">
    <property type="entry name" value="TolB, C-terminal domain"/>
    <property type="match status" value="1"/>
</dbReference>
<dbReference type="PANTHER" id="PTHR47989">
    <property type="entry name" value="OS01G0750732 PROTEIN"/>
    <property type="match status" value="1"/>
</dbReference>
<sequence>MMAMAEAPPPRRLRPSGTRVVRGCVTRVVSLPLLLVGCVCLIYCSMTRGGGKLTKRGVGEGDASLSEKAKVLESLFRHEGLVGRDPAAEGTEARALLDAGLPVVVQDRTLCPSGNASTVLALSLQEPFDIIQNGTTSCTSVIWKIVVRDDSPVFYYMLHESCWDSQLRNATKERMSIRKAEMGRVPSTGDGGLISYWWAQGNGTGEAELSPRVIDPRITPDMARPWSMDLSPSGSHLVLAPNSRSPALKSQLVFLDVATGRRQGSDSDWDVLNSVGFNPNKTYLFVSEISTPPRILSAAMGAGIEGMPMNALPTLETVREVPKSVRPDITSVEFGGQSFDPKDRCLYIANHDNETVWSLNLSNPKAKLTHVAGSGEIGETDGDASNCSFDGLCVAVATPDGCNLFVLQRSGLLRWIKLEAPCGKAVNVSTVATYTGPKWRALALHYVGGNASLLLGTRDGKVFRMEINSSALHACTADKAEPPPFFPSSPTGSPSPASVSASSLIPSPSSVSAYSASDSGLPLGVIVIVGSVLGGCLVVALLLAGIYWITRRRRRPSAHHDDPSALSGLGTTTSSTLNYSRVPAVPSVHADQRLCPPSVQAFPFAQLAHCTMNFDARYRIGEKGAFGEVYWAEVGSREVAIKVMMGEVTAVKRQQFLAEVNTLSRLHHGNLVELIGYCQEGNRSILVYPFFSGGSLHDRLHKRQKAGEQNERVPALLLRERVSIACQIANGLSYLHHGADPPVIHRDIKSHNVLLSDGRGDSLRAVLADFGLATIGHSVFDSTHESIVRTCHVAGTQGYMAPEYLRMGRLTAKVDVYSFGVIILELLTARKSLLGRYRADGHAL</sequence>
<dbReference type="InterPro" id="IPR000719">
    <property type="entry name" value="Prot_kinase_dom"/>
</dbReference>
<comment type="caution">
    <text evidence="5">The sequence shown here is derived from an EMBL/GenBank/DDBJ whole genome shotgun (WGS) entry which is preliminary data.</text>
</comment>
<keyword evidence="3" id="KW-0812">Transmembrane</keyword>
<dbReference type="Pfam" id="PF07714">
    <property type="entry name" value="PK_Tyr_Ser-Thr"/>
    <property type="match status" value="1"/>
</dbReference>
<dbReference type="InterPro" id="IPR011042">
    <property type="entry name" value="6-blade_b-propeller_TolB-like"/>
</dbReference>
<keyword evidence="1" id="KW-0547">Nucleotide-binding</keyword>
<keyword evidence="3" id="KW-0472">Membrane</keyword>
<evidence type="ECO:0000259" key="4">
    <source>
        <dbReference type="PROSITE" id="PS50011"/>
    </source>
</evidence>
<evidence type="ECO:0000313" key="6">
    <source>
        <dbReference type="Proteomes" id="UP000265515"/>
    </source>
</evidence>
<feature type="domain" description="Protein kinase" evidence="4">
    <location>
        <begin position="615"/>
        <end position="844"/>
    </location>
</feature>
<dbReference type="Gramene" id="GBG69109">
    <property type="protein sequence ID" value="GBG69109"/>
    <property type="gene ID" value="CBR_g3807"/>
</dbReference>
<reference evidence="5 6" key="1">
    <citation type="journal article" date="2018" name="Cell">
        <title>The Chara Genome: Secondary Complexity and Implications for Plant Terrestrialization.</title>
        <authorList>
            <person name="Nishiyama T."/>
            <person name="Sakayama H."/>
            <person name="Vries J.D."/>
            <person name="Buschmann H."/>
            <person name="Saint-Marcoux D."/>
            <person name="Ullrich K.K."/>
            <person name="Haas F.B."/>
            <person name="Vanderstraeten L."/>
            <person name="Becker D."/>
            <person name="Lang D."/>
            <person name="Vosolsobe S."/>
            <person name="Rombauts S."/>
            <person name="Wilhelmsson P.K.I."/>
            <person name="Janitza P."/>
            <person name="Kern R."/>
            <person name="Heyl A."/>
            <person name="Rumpler F."/>
            <person name="Villalobos L.I.A.C."/>
            <person name="Clay J.M."/>
            <person name="Skokan R."/>
            <person name="Toyoda A."/>
            <person name="Suzuki Y."/>
            <person name="Kagoshima H."/>
            <person name="Schijlen E."/>
            <person name="Tajeshwar N."/>
            <person name="Catarino B."/>
            <person name="Hetherington A.J."/>
            <person name="Saltykova A."/>
            <person name="Bonnot C."/>
            <person name="Breuninger H."/>
            <person name="Symeonidi A."/>
            <person name="Radhakrishnan G.V."/>
            <person name="Van Nieuwerburgh F."/>
            <person name="Deforce D."/>
            <person name="Chang C."/>
            <person name="Karol K.G."/>
            <person name="Hedrich R."/>
            <person name="Ulvskov P."/>
            <person name="Glockner G."/>
            <person name="Delwiche C.F."/>
            <person name="Petrasek J."/>
            <person name="Van de Peer Y."/>
            <person name="Friml J."/>
            <person name="Beilby M."/>
            <person name="Dolan L."/>
            <person name="Kohara Y."/>
            <person name="Sugano S."/>
            <person name="Fujiyama A."/>
            <person name="Delaux P.-M."/>
            <person name="Quint M."/>
            <person name="TheiBen G."/>
            <person name="Hagemann M."/>
            <person name="Harholt J."/>
            <person name="Dunand C."/>
            <person name="Zachgo S."/>
            <person name="Langdale J."/>
            <person name="Maumus F."/>
            <person name="Straeten D.V.D."/>
            <person name="Gould S.B."/>
            <person name="Rensing S.A."/>
        </authorList>
    </citation>
    <scope>NUCLEOTIDE SEQUENCE [LARGE SCALE GENOMIC DNA]</scope>
    <source>
        <strain evidence="5 6">S276</strain>
    </source>
</reference>
<dbReference type="PROSITE" id="PS50011">
    <property type="entry name" value="PROTEIN_KINASE_DOM"/>
    <property type="match status" value="1"/>
</dbReference>
<dbReference type="OrthoDB" id="5809314at2759"/>
<proteinExistence type="predicted"/>
<dbReference type="PANTHER" id="PTHR47989:SF61">
    <property type="entry name" value="PROTEIN KINASE DOMAIN-CONTAINING PROTEIN"/>
    <property type="match status" value="1"/>
</dbReference>
<keyword evidence="3" id="KW-1133">Transmembrane helix</keyword>
<evidence type="ECO:0000256" key="2">
    <source>
        <dbReference type="ARBA" id="ARBA00022840"/>
    </source>
</evidence>
<feature type="transmembrane region" description="Helical" evidence="3">
    <location>
        <begin position="521"/>
        <end position="549"/>
    </location>
</feature>
<protein>
    <recommendedName>
        <fullName evidence="4">Protein kinase domain-containing protein</fullName>
    </recommendedName>
</protein>
<dbReference type="Gene3D" id="1.10.510.10">
    <property type="entry name" value="Transferase(Phosphotransferase) domain 1"/>
    <property type="match status" value="1"/>
</dbReference>
<dbReference type="InterPro" id="IPR008271">
    <property type="entry name" value="Ser/Thr_kinase_AS"/>
</dbReference>
<gene>
    <name evidence="5" type="ORF">CBR_g3807</name>
</gene>
<evidence type="ECO:0000256" key="3">
    <source>
        <dbReference type="SAM" id="Phobius"/>
    </source>
</evidence>
<dbReference type="CDD" id="cd12087">
    <property type="entry name" value="TM_EGFR-like"/>
    <property type="match status" value="1"/>
</dbReference>
<organism evidence="5 6">
    <name type="scientific">Chara braunii</name>
    <name type="common">Braun's stonewort</name>
    <dbReference type="NCBI Taxonomy" id="69332"/>
    <lineage>
        <taxon>Eukaryota</taxon>
        <taxon>Viridiplantae</taxon>
        <taxon>Streptophyta</taxon>
        <taxon>Charophyceae</taxon>
        <taxon>Charales</taxon>
        <taxon>Characeae</taxon>
        <taxon>Chara</taxon>
    </lineage>
</organism>
<dbReference type="GO" id="GO:0005524">
    <property type="term" value="F:ATP binding"/>
    <property type="evidence" value="ECO:0007669"/>
    <property type="project" value="UniProtKB-KW"/>
</dbReference>
<dbReference type="STRING" id="69332.A0A388KGE9"/>
<dbReference type="Gene3D" id="3.30.200.20">
    <property type="entry name" value="Phosphorylase Kinase, domain 1"/>
    <property type="match status" value="1"/>
</dbReference>
<dbReference type="SUPFAM" id="SSF56112">
    <property type="entry name" value="Protein kinase-like (PK-like)"/>
    <property type="match status" value="1"/>
</dbReference>
<keyword evidence="6" id="KW-1185">Reference proteome</keyword>
<evidence type="ECO:0000313" key="5">
    <source>
        <dbReference type="EMBL" id="GBG69109.1"/>
    </source>
</evidence>
<dbReference type="Proteomes" id="UP000265515">
    <property type="component" value="Unassembled WGS sequence"/>
</dbReference>
<dbReference type="SUPFAM" id="SSF82171">
    <property type="entry name" value="DPP6 N-terminal domain-like"/>
    <property type="match status" value="1"/>
</dbReference>
<dbReference type="EMBL" id="BFEA01000110">
    <property type="protein sequence ID" value="GBG69109.1"/>
    <property type="molecule type" value="Genomic_DNA"/>
</dbReference>
<dbReference type="AlphaFoldDB" id="A0A388KGE9"/>
<name>A0A388KGE9_CHABU</name>
<accession>A0A388KGE9</accession>
<dbReference type="PROSITE" id="PS00108">
    <property type="entry name" value="PROTEIN_KINASE_ST"/>
    <property type="match status" value="1"/>
</dbReference>
<dbReference type="GO" id="GO:0004672">
    <property type="term" value="F:protein kinase activity"/>
    <property type="evidence" value="ECO:0007669"/>
    <property type="project" value="InterPro"/>
</dbReference>
<dbReference type="InterPro" id="IPR011009">
    <property type="entry name" value="Kinase-like_dom_sf"/>
</dbReference>
<keyword evidence="2" id="KW-0067">ATP-binding</keyword>
<dbReference type="SMART" id="SM00220">
    <property type="entry name" value="S_TKc"/>
    <property type="match status" value="1"/>
</dbReference>
<evidence type="ECO:0000256" key="1">
    <source>
        <dbReference type="ARBA" id="ARBA00022741"/>
    </source>
</evidence>